<dbReference type="Proteomes" id="UP000219374">
    <property type="component" value="Unassembled WGS sequence"/>
</dbReference>
<accession>A0A286D4R5</accession>
<organism evidence="1 2">
    <name type="scientific">Pseudoxanthomonas wuyuanensis</name>
    <dbReference type="NCBI Taxonomy" id="1073196"/>
    <lineage>
        <taxon>Bacteria</taxon>
        <taxon>Pseudomonadati</taxon>
        <taxon>Pseudomonadota</taxon>
        <taxon>Gammaproteobacteria</taxon>
        <taxon>Lysobacterales</taxon>
        <taxon>Lysobacteraceae</taxon>
        <taxon>Pseudoxanthomonas</taxon>
    </lineage>
</organism>
<keyword evidence="2" id="KW-1185">Reference proteome</keyword>
<dbReference type="EMBL" id="OCND01000002">
    <property type="protein sequence ID" value="SOD53614.1"/>
    <property type="molecule type" value="Genomic_DNA"/>
</dbReference>
<evidence type="ECO:0000313" key="2">
    <source>
        <dbReference type="Proteomes" id="UP000219374"/>
    </source>
</evidence>
<reference evidence="1 2" key="1">
    <citation type="submission" date="2017-09" db="EMBL/GenBank/DDBJ databases">
        <authorList>
            <person name="Ehlers B."/>
            <person name="Leendertz F.H."/>
        </authorList>
    </citation>
    <scope>NUCLEOTIDE SEQUENCE [LARGE SCALE GENOMIC DNA]</scope>
    <source>
        <strain evidence="1 2">CGMCC 1.10978</strain>
    </source>
</reference>
<dbReference type="AlphaFoldDB" id="A0A286D4R5"/>
<evidence type="ECO:0000313" key="1">
    <source>
        <dbReference type="EMBL" id="SOD53614.1"/>
    </source>
</evidence>
<gene>
    <name evidence="1" type="ORF">SAMN06296416_102499</name>
</gene>
<protein>
    <submittedName>
        <fullName evidence="1">Uncharacterized protein</fullName>
    </submittedName>
</protein>
<dbReference type="RefSeq" id="WP_202926331.1">
    <property type="nucleotide sequence ID" value="NZ_OCND01000002.1"/>
</dbReference>
<proteinExistence type="predicted"/>
<name>A0A286D4R5_9GAMM</name>
<sequence length="225" mass="24319">MSEAFWRMRRELEAAHAIIELARCTMSSFDLSLLEQRVQDANLAGRDALRAQDRTAALSEADSLVTDRPILPPHTASMLGLVATLIALGKADAIAAAELTRVANRLRRTVANFGVTLIADERARQCEIEGFSPAGDSGYGAEELAMAAACYAMPLKDPRRTDAMCFNTAPEGWPFAKKWWKPAPVTSDGQGNAYVDPSARLRELVKAGALIAAQIDAHIVRKGLA</sequence>